<accession>A0A833VDN1</accession>
<dbReference type="AlphaFoldDB" id="A0A833VDN1"/>
<evidence type="ECO:0000313" key="3">
    <source>
        <dbReference type="Proteomes" id="UP000623129"/>
    </source>
</evidence>
<feature type="compositionally biased region" description="Polar residues" evidence="1">
    <location>
        <begin position="27"/>
        <end position="46"/>
    </location>
</feature>
<keyword evidence="3" id="KW-1185">Reference proteome</keyword>
<comment type="caution">
    <text evidence="2">The sequence shown here is derived from an EMBL/GenBank/DDBJ whole genome shotgun (WGS) entry which is preliminary data.</text>
</comment>
<dbReference type="OrthoDB" id="8886319at2759"/>
<proteinExistence type="predicted"/>
<name>A0A833VDN1_9POAL</name>
<dbReference type="EMBL" id="SWLB01000178">
    <property type="protein sequence ID" value="KAF3319993.1"/>
    <property type="molecule type" value="Genomic_DNA"/>
</dbReference>
<sequence length="221" mass="22925">MHGLLKPPSHAPASAHELPQDGILGNTGYSQDVDGSSHPNQDGSFQALLSSHNGQEIAGNDAAMTDWWGNQPSVHAKNVNHILANCQVGPTFPCLVNSQVGPLFSCLANSQAGPAFPCLANSQAGPAFPCLANSQAGPSCVSLANRQVGPTCVSLANRQVGPTLPGLANSSGGTHVPSLANNQMGPTLSTLANTTNGTNSESICMRGCCKRKRMQQVRKKY</sequence>
<dbReference type="Proteomes" id="UP000623129">
    <property type="component" value="Unassembled WGS sequence"/>
</dbReference>
<protein>
    <submittedName>
        <fullName evidence="2">Uncharacterized protein</fullName>
    </submittedName>
</protein>
<evidence type="ECO:0000313" key="2">
    <source>
        <dbReference type="EMBL" id="KAF3319993.1"/>
    </source>
</evidence>
<organism evidence="2 3">
    <name type="scientific">Carex littledalei</name>
    <dbReference type="NCBI Taxonomy" id="544730"/>
    <lineage>
        <taxon>Eukaryota</taxon>
        <taxon>Viridiplantae</taxon>
        <taxon>Streptophyta</taxon>
        <taxon>Embryophyta</taxon>
        <taxon>Tracheophyta</taxon>
        <taxon>Spermatophyta</taxon>
        <taxon>Magnoliopsida</taxon>
        <taxon>Liliopsida</taxon>
        <taxon>Poales</taxon>
        <taxon>Cyperaceae</taxon>
        <taxon>Cyperoideae</taxon>
        <taxon>Cariceae</taxon>
        <taxon>Carex</taxon>
        <taxon>Carex subgen. Euthyceras</taxon>
    </lineage>
</organism>
<evidence type="ECO:0000256" key="1">
    <source>
        <dbReference type="SAM" id="MobiDB-lite"/>
    </source>
</evidence>
<gene>
    <name evidence="2" type="ORF">FCM35_KLT22392</name>
</gene>
<reference evidence="2" key="1">
    <citation type="submission" date="2020-01" db="EMBL/GenBank/DDBJ databases">
        <title>Genome sequence of Kobresia littledalei, the first chromosome-level genome in the family Cyperaceae.</title>
        <authorList>
            <person name="Qu G."/>
        </authorList>
    </citation>
    <scope>NUCLEOTIDE SEQUENCE</scope>
    <source>
        <strain evidence="2">C.B.Clarke</strain>
        <tissue evidence="2">Leaf</tissue>
    </source>
</reference>
<feature type="region of interest" description="Disordered" evidence="1">
    <location>
        <begin position="1"/>
        <end position="46"/>
    </location>
</feature>